<dbReference type="Gene3D" id="3.40.1620.10">
    <property type="entry name" value="YefM-like domain"/>
    <property type="match status" value="1"/>
</dbReference>
<dbReference type="AlphaFoldDB" id="A0A5B2W1A7"/>
<reference evidence="1 2" key="1">
    <citation type="submission" date="2019-09" db="EMBL/GenBank/DDBJ databases">
        <title>Salinarimonas rosea gen. nov., sp. nov., a new member of the a-2 subgroup of the Proteobacteria.</title>
        <authorList>
            <person name="Liu J."/>
        </authorList>
    </citation>
    <scope>NUCLEOTIDE SEQUENCE [LARGE SCALE GENOMIC DNA]</scope>
    <source>
        <strain evidence="1 2">BN140002</strain>
    </source>
</reference>
<dbReference type="EMBL" id="VUOA01000003">
    <property type="protein sequence ID" value="KAA2244286.1"/>
    <property type="molecule type" value="Genomic_DNA"/>
</dbReference>
<protein>
    <submittedName>
        <fullName evidence="1">Type II toxin-antitoxin system prevent-host-death family antitoxin</fullName>
    </submittedName>
</protein>
<evidence type="ECO:0000313" key="2">
    <source>
        <dbReference type="Proteomes" id="UP000323142"/>
    </source>
</evidence>
<dbReference type="OrthoDB" id="9800503at2"/>
<proteinExistence type="predicted"/>
<gene>
    <name evidence="1" type="ORF">F0L46_00835</name>
</gene>
<reference evidence="1 2" key="2">
    <citation type="submission" date="2019-09" db="EMBL/GenBank/DDBJ databases">
        <authorList>
            <person name="Jin C."/>
        </authorList>
    </citation>
    <scope>NUCLEOTIDE SEQUENCE [LARGE SCALE GENOMIC DNA]</scope>
    <source>
        <strain evidence="1 2">BN140002</strain>
    </source>
</reference>
<accession>A0A5B2W1A7</accession>
<organism evidence="1 2">
    <name type="scientific">Salinarimonas soli</name>
    <dbReference type="NCBI Taxonomy" id="1638099"/>
    <lineage>
        <taxon>Bacteria</taxon>
        <taxon>Pseudomonadati</taxon>
        <taxon>Pseudomonadota</taxon>
        <taxon>Alphaproteobacteria</taxon>
        <taxon>Hyphomicrobiales</taxon>
        <taxon>Salinarimonadaceae</taxon>
        <taxon>Salinarimonas</taxon>
    </lineage>
</organism>
<sequence>MDERLATLLRSVQAGEEVVFTHEGREVARLVASTPNDRGDIVERFRRVSGGATLGGLSIRDLIDEGRR</sequence>
<comment type="caution">
    <text evidence="1">The sequence shown here is derived from an EMBL/GenBank/DDBJ whole genome shotgun (WGS) entry which is preliminary data.</text>
</comment>
<dbReference type="Proteomes" id="UP000323142">
    <property type="component" value="Unassembled WGS sequence"/>
</dbReference>
<evidence type="ECO:0000313" key="1">
    <source>
        <dbReference type="EMBL" id="KAA2244286.1"/>
    </source>
</evidence>
<name>A0A5B2W1A7_9HYPH</name>
<keyword evidence="2" id="KW-1185">Reference proteome</keyword>